<proteinExistence type="predicted"/>
<accession>A0A1H9XKK1</accession>
<dbReference type="STRING" id="587636.SAMN05216199_3909"/>
<dbReference type="AlphaFoldDB" id="A0A1H9XKK1"/>
<dbReference type="EMBL" id="FOHB01000008">
    <property type="protein sequence ID" value="SES46183.1"/>
    <property type="molecule type" value="Genomic_DNA"/>
</dbReference>
<sequence>MPNAPLFRGHASASLHDAAVGTGVGSLSGWGAALLVIALLGVFAWWATRSSPRRRRREAMGRQRRRSGLDLRDRNRWTARRRD</sequence>
<protein>
    <submittedName>
        <fullName evidence="3">Uncharacterized protein</fullName>
    </submittedName>
</protein>
<evidence type="ECO:0000256" key="2">
    <source>
        <dbReference type="SAM" id="Phobius"/>
    </source>
</evidence>
<evidence type="ECO:0000256" key="1">
    <source>
        <dbReference type="SAM" id="MobiDB-lite"/>
    </source>
</evidence>
<dbReference type="RefSeq" id="WP_091761850.1">
    <property type="nucleotide sequence ID" value="NZ_FOHB01000008.1"/>
</dbReference>
<keyword evidence="2" id="KW-1133">Transmembrane helix</keyword>
<feature type="compositionally biased region" description="Basic and acidic residues" evidence="1">
    <location>
        <begin position="67"/>
        <end position="76"/>
    </location>
</feature>
<dbReference type="Proteomes" id="UP000199019">
    <property type="component" value="Unassembled WGS sequence"/>
</dbReference>
<evidence type="ECO:0000313" key="3">
    <source>
        <dbReference type="EMBL" id="SES46183.1"/>
    </source>
</evidence>
<name>A0A1H9XKK1_9MICO</name>
<keyword evidence="2" id="KW-0812">Transmembrane</keyword>
<feature type="region of interest" description="Disordered" evidence="1">
    <location>
        <begin position="51"/>
        <end position="83"/>
    </location>
</feature>
<organism evidence="3 4">
    <name type="scientific">Pedococcus cremeus</name>
    <dbReference type="NCBI Taxonomy" id="587636"/>
    <lineage>
        <taxon>Bacteria</taxon>
        <taxon>Bacillati</taxon>
        <taxon>Actinomycetota</taxon>
        <taxon>Actinomycetes</taxon>
        <taxon>Micrococcales</taxon>
        <taxon>Intrasporangiaceae</taxon>
        <taxon>Pedococcus</taxon>
    </lineage>
</organism>
<feature type="compositionally biased region" description="Basic residues" evidence="1">
    <location>
        <begin position="51"/>
        <end position="66"/>
    </location>
</feature>
<evidence type="ECO:0000313" key="4">
    <source>
        <dbReference type="Proteomes" id="UP000199019"/>
    </source>
</evidence>
<keyword evidence="4" id="KW-1185">Reference proteome</keyword>
<feature type="transmembrane region" description="Helical" evidence="2">
    <location>
        <begin position="27"/>
        <end position="47"/>
    </location>
</feature>
<keyword evidence="2" id="KW-0472">Membrane</keyword>
<reference evidence="4" key="1">
    <citation type="submission" date="2016-10" db="EMBL/GenBank/DDBJ databases">
        <authorList>
            <person name="Varghese N."/>
            <person name="Submissions S."/>
        </authorList>
    </citation>
    <scope>NUCLEOTIDE SEQUENCE [LARGE SCALE GENOMIC DNA]</scope>
    <source>
        <strain evidence="4">CGMCC 1.6963</strain>
    </source>
</reference>
<gene>
    <name evidence="3" type="ORF">SAMN05216199_3909</name>
</gene>